<reference evidence="7 8" key="1">
    <citation type="journal article" date="2020" name="bioRxiv">
        <title>Sequence and annotation of 42 cannabis genomes reveals extensive copy number variation in cannabinoid synthesis and pathogen resistance genes.</title>
        <authorList>
            <person name="Mckernan K.J."/>
            <person name="Helbert Y."/>
            <person name="Kane L.T."/>
            <person name="Ebling H."/>
            <person name="Zhang L."/>
            <person name="Liu B."/>
            <person name="Eaton Z."/>
            <person name="Mclaughlin S."/>
            <person name="Kingan S."/>
            <person name="Baybayan P."/>
            <person name="Concepcion G."/>
            <person name="Jordan M."/>
            <person name="Riva A."/>
            <person name="Barbazuk W."/>
            <person name="Harkins T."/>
        </authorList>
    </citation>
    <scope>NUCLEOTIDE SEQUENCE [LARGE SCALE GENOMIC DNA]</scope>
    <source>
        <strain evidence="8">cv. Jamaican Lion 4</strain>
        <tissue evidence="7">Leaf</tissue>
    </source>
</reference>
<dbReference type="EMBL" id="JAATIP010000098">
    <property type="protein sequence ID" value="KAF4373842.1"/>
    <property type="molecule type" value="Genomic_DNA"/>
</dbReference>
<dbReference type="Proteomes" id="UP000525078">
    <property type="component" value="Unassembled WGS sequence"/>
</dbReference>
<organism evidence="7 8">
    <name type="scientific">Cannabis sativa</name>
    <name type="common">Hemp</name>
    <name type="synonym">Marijuana</name>
    <dbReference type="NCBI Taxonomy" id="3483"/>
    <lineage>
        <taxon>Eukaryota</taxon>
        <taxon>Viridiplantae</taxon>
        <taxon>Streptophyta</taxon>
        <taxon>Embryophyta</taxon>
        <taxon>Tracheophyta</taxon>
        <taxon>Spermatophyta</taxon>
        <taxon>Magnoliopsida</taxon>
        <taxon>eudicotyledons</taxon>
        <taxon>Gunneridae</taxon>
        <taxon>Pentapetalae</taxon>
        <taxon>rosids</taxon>
        <taxon>fabids</taxon>
        <taxon>Rosales</taxon>
        <taxon>Cannabaceae</taxon>
        <taxon>Cannabis</taxon>
    </lineage>
</organism>
<dbReference type="Pfam" id="PF03171">
    <property type="entry name" value="2OG-FeII_Oxy"/>
    <property type="match status" value="1"/>
</dbReference>
<keyword evidence="3" id="KW-0847">Vitamin C</keyword>
<evidence type="ECO:0000313" key="7">
    <source>
        <dbReference type="EMBL" id="KAF4373842.1"/>
    </source>
</evidence>
<evidence type="ECO:0000256" key="3">
    <source>
        <dbReference type="ARBA" id="ARBA00022896"/>
    </source>
</evidence>
<keyword evidence="5" id="KW-0560">Oxidoreductase</keyword>
<keyword evidence="4 5" id="KW-0408">Iron</keyword>
<protein>
    <recommendedName>
        <fullName evidence="6">Fe2OG dioxygenase domain-containing protein</fullName>
    </recommendedName>
</protein>
<evidence type="ECO:0000256" key="5">
    <source>
        <dbReference type="RuleBase" id="RU003682"/>
    </source>
</evidence>
<dbReference type="InterPro" id="IPR044861">
    <property type="entry name" value="IPNS-like_FE2OG_OXY"/>
</dbReference>
<accession>A0A7J6FT86</accession>
<dbReference type="GO" id="GO:0016491">
    <property type="term" value="F:oxidoreductase activity"/>
    <property type="evidence" value="ECO:0007669"/>
    <property type="project" value="UniProtKB-KW"/>
</dbReference>
<name>A0A7J6FT86_CANSA</name>
<dbReference type="FunFam" id="2.60.120.330:FF:000079">
    <property type="entry name" value="Protein SRG1"/>
    <property type="match status" value="1"/>
</dbReference>
<dbReference type="GO" id="GO:0046872">
    <property type="term" value="F:metal ion binding"/>
    <property type="evidence" value="ECO:0007669"/>
    <property type="project" value="UniProtKB-KW"/>
</dbReference>
<dbReference type="InterPro" id="IPR005123">
    <property type="entry name" value="Oxoglu/Fe-dep_dioxygenase_dom"/>
</dbReference>
<evidence type="ECO:0000313" key="8">
    <source>
        <dbReference type="Proteomes" id="UP000525078"/>
    </source>
</evidence>
<keyword evidence="2 5" id="KW-0479">Metal-binding</keyword>
<dbReference type="PROSITE" id="PS51471">
    <property type="entry name" value="FE2OG_OXY"/>
    <property type="match status" value="1"/>
</dbReference>
<comment type="similarity">
    <text evidence="1 5">Belongs to the iron/ascorbate-dependent oxidoreductase family.</text>
</comment>
<sequence>MDFECSKVLVPCLQELAEDPNLVTVPQRYIRYDDETQIQTNSSVISSDEIPVINFQNLLLMSESDNSELYESELNKLHLACKDWGFFQLVNHGVSNCLVEKIKEGVEELYKLPIEEKRKKLWRNPGEKEGFGDSGVLSDEQVLDWNDEFFLFTLPVALRNPHLFPNLPLPLRFSFFFTSSFFVLELAKLAMMLISQMEKILGIKSKEISKLFEDGIQGMCLHYYPPCPQPDQVSGLAPHSDAAAITILYQLNQVDGFQVNKDGMWIPIITNGIYLSNIHRAVVNSAKERMSIVTFLNANEDCDIGPIQSLVTQQNPALYKTMTSKEYIKLMFSREYNGKFHIDLFKL</sequence>
<dbReference type="AlphaFoldDB" id="A0A7J6FT86"/>
<dbReference type="Pfam" id="PF14226">
    <property type="entry name" value="DIOX_N"/>
    <property type="match status" value="1"/>
</dbReference>
<dbReference type="InterPro" id="IPR026992">
    <property type="entry name" value="DIOX_N"/>
</dbReference>
<proteinExistence type="inferred from homology"/>
<comment type="caution">
    <text evidence="7">The sequence shown here is derived from an EMBL/GenBank/DDBJ whole genome shotgun (WGS) entry which is preliminary data.</text>
</comment>
<dbReference type="SUPFAM" id="SSF51197">
    <property type="entry name" value="Clavaminate synthase-like"/>
    <property type="match status" value="1"/>
</dbReference>
<dbReference type="PANTHER" id="PTHR47991">
    <property type="entry name" value="OXOGLUTARATE/IRON-DEPENDENT DIOXYGENASE"/>
    <property type="match status" value="1"/>
</dbReference>
<evidence type="ECO:0000256" key="1">
    <source>
        <dbReference type="ARBA" id="ARBA00008056"/>
    </source>
</evidence>
<gene>
    <name evidence="7" type="ORF">F8388_007748</name>
</gene>
<dbReference type="InterPro" id="IPR050295">
    <property type="entry name" value="Plant_2OG-oxidoreductases"/>
</dbReference>
<evidence type="ECO:0000256" key="4">
    <source>
        <dbReference type="ARBA" id="ARBA00023004"/>
    </source>
</evidence>
<dbReference type="Gene3D" id="2.60.120.330">
    <property type="entry name" value="B-lactam Antibiotic, Isopenicillin N Synthase, Chain"/>
    <property type="match status" value="1"/>
</dbReference>
<dbReference type="InterPro" id="IPR027443">
    <property type="entry name" value="IPNS-like_sf"/>
</dbReference>
<evidence type="ECO:0000256" key="2">
    <source>
        <dbReference type="ARBA" id="ARBA00022723"/>
    </source>
</evidence>
<evidence type="ECO:0000259" key="6">
    <source>
        <dbReference type="PROSITE" id="PS51471"/>
    </source>
</evidence>
<dbReference type="GO" id="GO:0031418">
    <property type="term" value="F:L-ascorbic acid binding"/>
    <property type="evidence" value="ECO:0007669"/>
    <property type="project" value="UniProtKB-KW"/>
</dbReference>
<feature type="domain" description="Fe2OG dioxygenase" evidence="6">
    <location>
        <begin position="215"/>
        <end position="298"/>
    </location>
</feature>